<accession>A0A0F9E4B5</accession>
<protein>
    <submittedName>
        <fullName evidence="2">Uncharacterized protein</fullName>
    </submittedName>
</protein>
<evidence type="ECO:0000256" key="1">
    <source>
        <dbReference type="SAM" id="MobiDB-lite"/>
    </source>
</evidence>
<name>A0A0F9E4B5_9ZZZZ</name>
<evidence type="ECO:0000313" key="2">
    <source>
        <dbReference type="EMBL" id="KKL68828.1"/>
    </source>
</evidence>
<reference evidence="2" key="1">
    <citation type="journal article" date="2015" name="Nature">
        <title>Complex archaea that bridge the gap between prokaryotes and eukaryotes.</title>
        <authorList>
            <person name="Spang A."/>
            <person name="Saw J.H."/>
            <person name="Jorgensen S.L."/>
            <person name="Zaremba-Niedzwiedzka K."/>
            <person name="Martijn J."/>
            <person name="Lind A.E."/>
            <person name="van Eijk R."/>
            <person name="Schleper C."/>
            <person name="Guy L."/>
            <person name="Ettema T.J."/>
        </authorList>
    </citation>
    <scope>NUCLEOTIDE SEQUENCE</scope>
</reference>
<sequence>MSNKFHSDIQQTQEKPPHGLPAAVSPAPDSEKKPPYKGAAGPTGSGYPKIYPKVKAHVQSEGI</sequence>
<feature type="region of interest" description="Disordered" evidence="1">
    <location>
        <begin position="1"/>
        <end position="51"/>
    </location>
</feature>
<proteinExistence type="predicted"/>
<feature type="compositionally biased region" description="Polar residues" evidence="1">
    <location>
        <begin position="1"/>
        <end position="14"/>
    </location>
</feature>
<comment type="caution">
    <text evidence="2">The sequence shown here is derived from an EMBL/GenBank/DDBJ whole genome shotgun (WGS) entry which is preliminary data.</text>
</comment>
<dbReference type="AlphaFoldDB" id="A0A0F9E4B5"/>
<organism evidence="2">
    <name type="scientific">marine sediment metagenome</name>
    <dbReference type="NCBI Taxonomy" id="412755"/>
    <lineage>
        <taxon>unclassified sequences</taxon>
        <taxon>metagenomes</taxon>
        <taxon>ecological metagenomes</taxon>
    </lineage>
</organism>
<dbReference type="EMBL" id="LAZR01026411">
    <property type="protein sequence ID" value="KKL68828.1"/>
    <property type="molecule type" value="Genomic_DNA"/>
</dbReference>
<gene>
    <name evidence="2" type="ORF">LCGC14_2121080</name>
</gene>